<evidence type="ECO:0000313" key="1">
    <source>
        <dbReference type="EMBL" id="KAK9047452.1"/>
    </source>
</evidence>
<accession>A0ABR2UDA1</accession>
<comment type="caution">
    <text evidence="1">The sequence shown here is derived from an EMBL/GenBank/DDBJ whole genome shotgun (WGS) entry which is preliminary data.</text>
</comment>
<protein>
    <submittedName>
        <fullName evidence="1">Uncharacterized protein</fullName>
    </submittedName>
</protein>
<evidence type="ECO:0000313" key="2">
    <source>
        <dbReference type="Proteomes" id="UP001396334"/>
    </source>
</evidence>
<keyword evidence="2" id="KW-1185">Reference proteome</keyword>
<proteinExistence type="predicted"/>
<reference evidence="1 2" key="1">
    <citation type="journal article" date="2024" name="G3 (Bethesda)">
        <title>Genome assembly of Hibiscus sabdariffa L. provides insights into metabolisms of medicinal natural products.</title>
        <authorList>
            <person name="Kim T."/>
        </authorList>
    </citation>
    <scope>NUCLEOTIDE SEQUENCE [LARGE SCALE GENOMIC DNA]</scope>
    <source>
        <strain evidence="1">TK-2024</strain>
        <tissue evidence="1">Old leaves</tissue>
    </source>
</reference>
<dbReference type="Proteomes" id="UP001396334">
    <property type="component" value="Unassembled WGS sequence"/>
</dbReference>
<gene>
    <name evidence="1" type="ORF">V6N11_053296</name>
</gene>
<name>A0ABR2UDA1_9ROSI</name>
<dbReference type="EMBL" id="JBBPBN010000001">
    <property type="protein sequence ID" value="KAK9047452.1"/>
    <property type="molecule type" value="Genomic_DNA"/>
</dbReference>
<sequence length="103" mass="11969">MYISIEWLRSIDPYHSMSMHSKLSLSCKFISWPSCLAIYALHPPAPPTLFSNNLRSFASKGHFLAEFCLVLNLLRQYQDYLLSFEQQSGGVLLQQGRFKRRIQ</sequence>
<organism evidence="1 2">
    <name type="scientific">Hibiscus sabdariffa</name>
    <name type="common">roselle</name>
    <dbReference type="NCBI Taxonomy" id="183260"/>
    <lineage>
        <taxon>Eukaryota</taxon>
        <taxon>Viridiplantae</taxon>
        <taxon>Streptophyta</taxon>
        <taxon>Embryophyta</taxon>
        <taxon>Tracheophyta</taxon>
        <taxon>Spermatophyta</taxon>
        <taxon>Magnoliopsida</taxon>
        <taxon>eudicotyledons</taxon>
        <taxon>Gunneridae</taxon>
        <taxon>Pentapetalae</taxon>
        <taxon>rosids</taxon>
        <taxon>malvids</taxon>
        <taxon>Malvales</taxon>
        <taxon>Malvaceae</taxon>
        <taxon>Malvoideae</taxon>
        <taxon>Hibiscus</taxon>
    </lineage>
</organism>